<reference evidence="7" key="1">
    <citation type="submission" date="2022-10" db="EMBL/GenBank/DDBJ databases">
        <title>Culturing micro-colonial fungi from biological soil crusts in the Mojave desert and describing Neophaeococcomyces mojavensis, and introducing the new genera and species Taxawa tesnikishii.</title>
        <authorList>
            <person name="Kurbessoian T."/>
            <person name="Stajich J.E."/>
        </authorList>
    </citation>
    <scope>NUCLEOTIDE SEQUENCE</scope>
    <source>
        <strain evidence="7">TK_41</strain>
    </source>
</reference>
<dbReference type="Proteomes" id="UP001172673">
    <property type="component" value="Unassembled WGS sequence"/>
</dbReference>
<keyword evidence="8" id="KW-1185">Reference proteome</keyword>
<dbReference type="InterPro" id="IPR000873">
    <property type="entry name" value="AMP-dep_synth/lig_dom"/>
</dbReference>
<dbReference type="Gene3D" id="3.30.300.30">
    <property type="match status" value="1"/>
</dbReference>
<feature type="domain" description="AMP-binding enzyme C-terminal" evidence="6">
    <location>
        <begin position="545"/>
        <end position="624"/>
    </location>
</feature>
<dbReference type="InterPro" id="IPR045851">
    <property type="entry name" value="AMP-bd_C_sf"/>
</dbReference>
<dbReference type="GO" id="GO:0005324">
    <property type="term" value="F:long-chain fatty acid transmembrane transporter activity"/>
    <property type="evidence" value="ECO:0007669"/>
    <property type="project" value="TreeGrafter"/>
</dbReference>
<dbReference type="GO" id="GO:0005777">
    <property type="term" value="C:peroxisome"/>
    <property type="evidence" value="ECO:0007669"/>
    <property type="project" value="TreeGrafter"/>
</dbReference>
<dbReference type="Gene3D" id="3.40.50.12780">
    <property type="entry name" value="N-terminal domain of ligase-like"/>
    <property type="match status" value="1"/>
</dbReference>
<dbReference type="EMBL" id="JAPDRK010000024">
    <property type="protein sequence ID" value="KAJ9602777.1"/>
    <property type="molecule type" value="Genomic_DNA"/>
</dbReference>
<dbReference type="Pfam" id="PF13193">
    <property type="entry name" value="AMP-binding_C"/>
    <property type="match status" value="1"/>
</dbReference>
<evidence type="ECO:0000313" key="8">
    <source>
        <dbReference type="Proteomes" id="UP001172673"/>
    </source>
</evidence>
<evidence type="ECO:0000256" key="2">
    <source>
        <dbReference type="ARBA" id="ARBA00022598"/>
    </source>
</evidence>
<comment type="similarity">
    <text evidence="1">Belongs to the ATP-dependent AMP-binding enzyme family.</text>
</comment>
<evidence type="ECO:0000256" key="1">
    <source>
        <dbReference type="ARBA" id="ARBA00006432"/>
    </source>
</evidence>
<dbReference type="AlphaFoldDB" id="A0AA38WXA0"/>
<dbReference type="GO" id="GO:0009898">
    <property type="term" value="C:cytoplasmic side of plasma membrane"/>
    <property type="evidence" value="ECO:0007669"/>
    <property type="project" value="TreeGrafter"/>
</dbReference>
<dbReference type="SUPFAM" id="SSF56801">
    <property type="entry name" value="Acetyl-CoA synthetase-like"/>
    <property type="match status" value="1"/>
</dbReference>
<dbReference type="InterPro" id="IPR042099">
    <property type="entry name" value="ANL_N_sf"/>
</dbReference>
<dbReference type="Pfam" id="PF00501">
    <property type="entry name" value="AMP-binding"/>
    <property type="match status" value="1"/>
</dbReference>
<dbReference type="InterPro" id="IPR025110">
    <property type="entry name" value="AMP-bd_C"/>
</dbReference>
<evidence type="ECO:0000313" key="7">
    <source>
        <dbReference type="EMBL" id="KAJ9602777.1"/>
    </source>
</evidence>
<dbReference type="PROSITE" id="PS00455">
    <property type="entry name" value="AMP_BINDING"/>
    <property type="match status" value="1"/>
</dbReference>
<keyword evidence="2" id="KW-0436">Ligase</keyword>
<dbReference type="GO" id="GO:0005811">
    <property type="term" value="C:lipid droplet"/>
    <property type="evidence" value="ECO:0007669"/>
    <property type="project" value="TreeGrafter"/>
</dbReference>
<evidence type="ECO:0000259" key="5">
    <source>
        <dbReference type="Pfam" id="PF00501"/>
    </source>
</evidence>
<proteinExistence type="inferred from homology"/>
<dbReference type="GO" id="GO:0005524">
    <property type="term" value="F:ATP binding"/>
    <property type="evidence" value="ECO:0007669"/>
    <property type="project" value="UniProtKB-KW"/>
</dbReference>
<dbReference type="GO" id="GO:0004467">
    <property type="term" value="F:long-chain fatty acid-CoA ligase activity"/>
    <property type="evidence" value="ECO:0007669"/>
    <property type="project" value="TreeGrafter"/>
</dbReference>
<accession>A0AA38WXA0</accession>
<protein>
    <recommendedName>
        <fullName evidence="9">AMP-dependent synthetase/ligase domain-containing protein</fullName>
    </recommendedName>
</protein>
<keyword evidence="4" id="KW-0067">ATP-binding</keyword>
<dbReference type="PANTHER" id="PTHR43107">
    <property type="entry name" value="LONG-CHAIN FATTY ACID TRANSPORT PROTEIN"/>
    <property type="match status" value="1"/>
</dbReference>
<dbReference type="InterPro" id="IPR020845">
    <property type="entry name" value="AMP-binding_CS"/>
</dbReference>
<evidence type="ECO:0000256" key="3">
    <source>
        <dbReference type="ARBA" id="ARBA00022741"/>
    </source>
</evidence>
<dbReference type="GO" id="GO:0044539">
    <property type="term" value="P:long-chain fatty acid import into cell"/>
    <property type="evidence" value="ECO:0007669"/>
    <property type="project" value="TreeGrafter"/>
</dbReference>
<comment type="caution">
    <text evidence="7">The sequence shown here is derived from an EMBL/GenBank/DDBJ whole genome shotgun (WGS) entry which is preliminary data.</text>
</comment>
<evidence type="ECO:0000259" key="6">
    <source>
        <dbReference type="Pfam" id="PF13193"/>
    </source>
</evidence>
<sequence length="699" mass="77962">MALIAAAGAAAGIGMYLDAKYAIRSDIAQLQGAKRLQKYIENMYKEHGEDDWSFYHILHGTYDANHHTNKEAFVFEGRSWTYRQFREEIGRLAEAFERLGIKNRTVVGMFVNNSPEFLIAWWALYKLGAISAPINTAITGTHIKHCLKISEAEFCITTHELGATLSRALMHNPDDADELPHLRKLILYDYNTYPSSRTNLQGTLLIKHDDLPPVTPEMADFPKSKRPKVGPTDAAQYLFTSGTTGMPKVLNWPSGYNHLTGCSERWPGMQSEHRRWYICLPMFHGTASFAALPGALASSGTVILARRFSRREFWADIRRSNANAILYIGEMLRYLVQAPPDARFPDEKNHGVDLVFGLGLAPGTWREVRRRFGIPWIVEYYSASEATVSLLNSNKNDLGVGKVARHGALLRSKWFGQGNFAIVKADFETGELVRDTRTGFCISTKPGEVGEAICKIAPPIQRKHDYVGAGGDEATSKKTLRDVFEKGDEYTRIGDALVIVSATIARLRSRFADTEALQDEDGFISFKDRLGDTYRAKGHNISTTEVEAWLIRHPRIASVNVYAIPMNSYGYDGQLGCAAITLQDVSDDQRDRAHHEITSDLEQWLRTSESALPAYAVPRFVRILVNEGSAPDSGGMSGDSGSERVSVIMKKLKTGLRKEGFLIPEGNKDRMFWIEKEGTGYIPLTSAAIQRLLAGKAQL</sequence>
<keyword evidence="3" id="KW-0547">Nucleotide-binding</keyword>
<dbReference type="PANTHER" id="PTHR43107:SF15">
    <property type="entry name" value="FATTY ACID TRANSPORT PROTEIN 3, ISOFORM A"/>
    <property type="match status" value="1"/>
</dbReference>
<feature type="domain" description="AMP-dependent synthetase/ligase" evidence="5">
    <location>
        <begin position="64"/>
        <end position="403"/>
    </location>
</feature>
<gene>
    <name evidence="7" type="ORF">H2200_012557</name>
</gene>
<organism evidence="7 8">
    <name type="scientific">Cladophialophora chaetospira</name>
    <dbReference type="NCBI Taxonomy" id="386627"/>
    <lineage>
        <taxon>Eukaryota</taxon>
        <taxon>Fungi</taxon>
        <taxon>Dikarya</taxon>
        <taxon>Ascomycota</taxon>
        <taxon>Pezizomycotina</taxon>
        <taxon>Eurotiomycetes</taxon>
        <taxon>Chaetothyriomycetidae</taxon>
        <taxon>Chaetothyriales</taxon>
        <taxon>Herpotrichiellaceae</taxon>
        <taxon>Cladophialophora</taxon>
    </lineage>
</organism>
<evidence type="ECO:0000256" key="4">
    <source>
        <dbReference type="ARBA" id="ARBA00022840"/>
    </source>
</evidence>
<name>A0AA38WXA0_9EURO</name>
<evidence type="ECO:0008006" key="9">
    <source>
        <dbReference type="Google" id="ProtNLM"/>
    </source>
</evidence>